<dbReference type="EMBL" id="BSXT01000391">
    <property type="protein sequence ID" value="GMF26242.1"/>
    <property type="molecule type" value="Genomic_DNA"/>
</dbReference>
<reference evidence="1" key="1">
    <citation type="submission" date="2023-04" db="EMBL/GenBank/DDBJ databases">
        <title>Phytophthora fragariaefolia NBRC 109709.</title>
        <authorList>
            <person name="Ichikawa N."/>
            <person name="Sato H."/>
            <person name="Tonouchi N."/>
        </authorList>
    </citation>
    <scope>NUCLEOTIDE SEQUENCE</scope>
    <source>
        <strain evidence="1">NBRC 109709</strain>
    </source>
</reference>
<sequence>MALVNTAPAAVALAPGVVFGKKSASMANTPPSAPEACTAAIFHKASGEIPPTSGHTVFRGSMRRDSATSSILLAVSKNQKSKVRKIILTYSVRAWAKMTIMLGICKSTESGASQRPIDAEDTNTITRTMRPHKARTAMCGFNCATIRLNVMTDFGLRKVFLSIGSGSNAGRSLFQATMV</sequence>
<keyword evidence="2" id="KW-1185">Reference proteome</keyword>
<comment type="caution">
    <text evidence="1">The sequence shown here is derived from an EMBL/GenBank/DDBJ whole genome shotgun (WGS) entry which is preliminary data.</text>
</comment>
<name>A0A9W6X118_9STRA</name>
<evidence type="ECO:0000313" key="2">
    <source>
        <dbReference type="Proteomes" id="UP001165121"/>
    </source>
</evidence>
<dbReference type="AlphaFoldDB" id="A0A9W6X118"/>
<gene>
    <name evidence="1" type="ORF">Pfra01_000489100</name>
</gene>
<proteinExistence type="predicted"/>
<protein>
    <submittedName>
        <fullName evidence="1">Unnamed protein product</fullName>
    </submittedName>
</protein>
<dbReference type="Proteomes" id="UP001165121">
    <property type="component" value="Unassembled WGS sequence"/>
</dbReference>
<evidence type="ECO:0000313" key="1">
    <source>
        <dbReference type="EMBL" id="GMF26242.1"/>
    </source>
</evidence>
<accession>A0A9W6X118</accession>
<organism evidence="1 2">
    <name type="scientific">Phytophthora fragariaefolia</name>
    <dbReference type="NCBI Taxonomy" id="1490495"/>
    <lineage>
        <taxon>Eukaryota</taxon>
        <taxon>Sar</taxon>
        <taxon>Stramenopiles</taxon>
        <taxon>Oomycota</taxon>
        <taxon>Peronosporomycetes</taxon>
        <taxon>Peronosporales</taxon>
        <taxon>Peronosporaceae</taxon>
        <taxon>Phytophthora</taxon>
    </lineage>
</organism>